<keyword evidence="1" id="KW-0175">Coiled coil</keyword>
<protein>
    <submittedName>
        <fullName evidence="2">Highly acidic protein</fullName>
    </submittedName>
</protein>
<proteinExistence type="predicted"/>
<accession>A0A1W1CWZ6</accession>
<evidence type="ECO:0000256" key="1">
    <source>
        <dbReference type="SAM" id="Coils"/>
    </source>
</evidence>
<reference evidence="2" key="1">
    <citation type="submission" date="2016-10" db="EMBL/GenBank/DDBJ databases">
        <authorList>
            <person name="de Groot N.N."/>
        </authorList>
    </citation>
    <scope>NUCLEOTIDE SEQUENCE</scope>
</reference>
<organism evidence="2">
    <name type="scientific">hydrothermal vent metagenome</name>
    <dbReference type="NCBI Taxonomy" id="652676"/>
    <lineage>
        <taxon>unclassified sequences</taxon>
        <taxon>metagenomes</taxon>
        <taxon>ecological metagenomes</taxon>
    </lineage>
</organism>
<sequence>MKILLLNNNPVVNKLVTLSAQKTSDELDIAANVEDIEGSSYDLVVVDDSIGGDEVLEILREKVHFVKSLYICTRDAKVAVDFNSILKKPFLPTDLVELFAMFGKEIKEGLTAQSTQNLQDEIDDLEEFSLDETVDLDIDELELDINDSDELLSESVLDDEEAQKVKDLLDETEATQEEAFDFDMALDLEDEADVDIGGEDTLDEIEDMQFDELDDIEDSNEKKDEAVVEDDAFDFDMALDLEDEADVDLAEDDAIEDMQDEEENFEELEDAEEVSDITGLEQQIQEAVEDLSQEDLESELDDETLLEIAASEMDSLDKLSSKDLKLALGEELNEEELQSEEDVTPEDVAELLDEAEEDVQEEALEHGAEGIVALKKLLKALDDKDVAASMQGMKITITIELGGQL</sequence>
<name>A0A1W1CWZ6_9ZZZZ</name>
<dbReference type="AlphaFoldDB" id="A0A1W1CWZ6"/>
<dbReference type="EMBL" id="FPHK01000141">
    <property type="protein sequence ID" value="SFV70182.1"/>
    <property type="molecule type" value="Genomic_DNA"/>
</dbReference>
<evidence type="ECO:0000313" key="2">
    <source>
        <dbReference type="EMBL" id="SFV70182.1"/>
    </source>
</evidence>
<gene>
    <name evidence="2" type="ORF">MNB_SM-6-48</name>
</gene>
<feature type="coiled-coil region" evidence="1">
    <location>
        <begin position="251"/>
        <end position="297"/>
    </location>
</feature>